<protein>
    <submittedName>
        <fullName evidence="1">Uncharacterized protein</fullName>
    </submittedName>
</protein>
<gene>
    <name evidence="1" type="ORF">C1H46_028588</name>
</gene>
<proteinExistence type="predicted"/>
<accession>A0A540LHE3</accession>
<evidence type="ECO:0000313" key="1">
    <source>
        <dbReference type="EMBL" id="TQD85888.1"/>
    </source>
</evidence>
<keyword evidence="2" id="KW-1185">Reference proteome</keyword>
<reference evidence="1 2" key="1">
    <citation type="journal article" date="2019" name="G3 (Bethesda)">
        <title>Sequencing of a Wild Apple (Malus baccata) Genome Unravels the Differences Between Cultivated and Wild Apple Species Regarding Disease Resistance and Cold Tolerance.</title>
        <authorList>
            <person name="Chen X."/>
        </authorList>
    </citation>
    <scope>NUCLEOTIDE SEQUENCE [LARGE SCALE GENOMIC DNA]</scope>
    <source>
        <strain evidence="2">cv. Shandingzi</strain>
        <tissue evidence="1">Leaves</tissue>
    </source>
</reference>
<dbReference type="Proteomes" id="UP000315295">
    <property type="component" value="Unassembled WGS sequence"/>
</dbReference>
<comment type="caution">
    <text evidence="1">The sequence shown here is derived from an EMBL/GenBank/DDBJ whole genome shotgun (WGS) entry which is preliminary data.</text>
</comment>
<evidence type="ECO:0000313" key="2">
    <source>
        <dbReference type="Proteomes" id="UP000315295"/>
    </source>
</evidence>
<sequence length="72" mass="8006">MVKNIRPPYQNKSNMNADGSIRLPKLYSNLLKKLNDIGVESRADDAETFEARSLSQGLKLLLRPLFSSGVVS</sequence>
<name>A0A540LHE3_MALBA</name>
<dbReference type="AlphaFoldDB" id="A0A540LHE3"/>
<organism evidence="1 2">
    <name type="scientific">Malus baccata</name>
    <name type="common">Siberian crab apple</name>
    <name type="synonym">Pyrus baccata</name>
    <dbReference type="NCBI Taxonomy" id="106549"/>
    <lineage>
        <taxon>Eukaryota</taxon>
        <taxon>Viridiplantae</taxon>
        <taxon>Streptophyta</taxon>
        <taxon>Embryophyta</taxon>
        <taxon>Tracheophyta</taxon>
        <taxon>Spermatophyta</taxon>
        <taxon>Magnoliopsida</taxon>
        <taxon>eudicotyledons</taxon>
        <taxon>Gunneridae</taxon>
        <taxon>Pentapetalae</taxon>
        <taxon>rosids</taxon>
        <taxon>fabids</taxon>
        <taxon>Rosales</taxon>
        <taxon>Rosaceae</taxon>
        <taxon>Amygdaloideae</taxon>
        <taxon>Maleae</taxon>
        <taxon>Malus</taxon>
    </lineage>
</organism>
<dbReference type="EMBL" id="VIEB01000584">
    <property type="protein sequence ID" value="TQD85888.1"/>
    <property type="molecule type" value="Genomic_DNA"/>
</dbReference>